<dbReference type="RefSeq" id="WP_089793635.1">
    <property type="nucleotide sequence ID" value="NZ_FOIU01000002.1"/>
</dbReference>
<accession>A0A1I0RKJ5</accession>
<dbReference type="EMBL" id="FOIU01000002">
    <property type="protein sequence ID" value="SEW41613.1"/>
    <property type="molecule type" value="Genomic_DNA"/>
</dbReference>
<dbReference type="AlphaFoldDB" id="A0A1I0RKJ5"/>
<name>A0A1I0RKJ5_9FLAO</name>
<proteinExistence type="predicted"/>
<evidence type="ECO:0008006" key="3">
    <source>
        <dbReference type="Google" id="ProtNLM"/>
    </source>
</evidence>
<dbReference type="Proteomes" id="UP000199469">
    <property type="component" value="Unassembled WGS sequence"/>
</dbReference>
<organism evidence="1 2">
    <name type="scientific">Chryseobacterium wanjuense</name>
    <dbReference type="NCBI Taxonomy" id="356305"/>
    <lineage>
        <taxon>Bacteria</taxon>
        <taxon>Pseudomonadati</taxon>
        <taxon>Bacteroidota</taxon>
        <taxon>Flavobacteriia</taxon>
        <taxon>Flavobacteriales</taxon>
        <taxon>Weeksellaceae</taxon>
        <taxon>Chryseobacterium group</taxon>
        <taxon>Chryseobacterium</taxon>
    </lineage>
</organism>
<evidence type="ECO:0000313" key="1">
    <source>
        <dbReference type="EMBL" id="SEW41613.1"/>
    </source>
</evidence>
<keyword evidence="2" id="KW-1185">Reference proteome</keyword>
<reference evidence="2" key="1">
    <citation type="submission" date="2016-10" db="EMBL/GenBank/DDBJ databases">
        <authorList>
            <person name="Varghese N."/>
            <person name="Submissions S."/>
        </authorList>
    </citation>
    <scope>NUCLEOTIDE SEQUENCE [LARGE SCALE GENOMIC DNA]</scope>
    <source>
        <strain evidence="2">DSM 17724</strain>
    </source>
</reference>
<evidence type="ECO:0000313" key="2">
    <source>
        <dbReference type="Proteomes" id="UP000199469"/>
    </source>
</evidence>
<protein>
    <recommendedName>
        <fullName evidence="3">Cupin domain-containing protein</fullName>
    </recommendedName>
</protein>
<sequence length="126" mass="14524">MKDNSEFISAVRLFNDADGSCRFEKGKLPLLKPMNTTTFWLNNKTEEWERVDHPAPRRQYVVTLKGKIRFKVTDGSTFLIEPGVILLAEDVEGKGHSWEIEDGDQWERLYIPLAENAESFFIADSM</sequence>
<gene>
    <name evidence="1" type="ORF">SAMN05421841_2840</name>
</gene>
<dbReference type="STRING" id="356305.SAMN05421841_2840"/>
<dbReference type="OrthoDB" id="4205621at2"/>